<gene>
    <name evidence="1" type="ORF">UFOVP1137_14</name>
    <name evidence="2" type="ORF">UFOVP1199_2</name>
    <name evidence="3" type="ORF">UFOVP1257_15</name>
    <name evidence="4" type="ORF">UFOVP1498_25</name>
    <name evidence="5" type="ORF">UFOVP1587_13</name>
</gene>
<dbReference type="EMBL" id="LR797206">
    <property type="protein sequence ID" value="CAB4194237.1"/>
    <property type="molecule type" value="Genomic_DNA"/>
</dbReference>
<dbReference type="EMBL" id="LR798425">
    <property type="protein sequence ID" value="CAB5230984.1"/>
    <property type="molecule type" value="Genomic_DNA"/>
</dbReference>
<evidence type="ECO:0000313" key="3">
    <source>
        <dbReference type="EMBL" id="CAB4194237.1"/>
    </source>
</evidence>
<name>A0A6J5R7J1_9CAUD</name>
<evidence type="ECO:0000313" key="4">
    <source>
        <dbReference type="EMBL" id="CAB4217338.1"/>
    </source>
</evidence>
<sequence length="197" mass="20970">MTFENCCSGLFSFAPTGCARTFAKTGLNYCNTCNPVYSSNPCPPDVQNYNTCDSCCQQATSIDYAACLAGPPPNPPFQSPETFNCESGTPDYAMSASWRNGEARNLCVVPGGHAWVLDAMPAASIYNQALAIPGSMYMAPNNYESTNTSQFYGSQQGSDTCGLPCDRGYGLDVACPQPCGRQNCGFPTLTSSYTLPP</sequence>
<proteinExistence type="predicted"/>
<dbReference type="EMBL" id="LR797442">
    <property type="protein sequence ID" value="CAB4217338.1"/>
    <property type="molecule type" value="Genomic_DNA"/>
</dbReference>
<protein>
    <submittedName>
        <fullName evidence="2">Uncharacterized protein</fullName>
    </submittedName>
</protein>
<accession>A0A6J5R7J1</accession>
<organism evidence="2">
    <name type="scientific">uncultured Caudovirales phage</name>
    <dbReference type="NCBI Taxonomy" id="2100421"/>
    <lineage>
        <taxon>Viruses</taxon>
        <taxon>Duplodnaviria</taxon>
        <taxon>Heunggongvirae</taxon>
        <taxon>Uroviricota</taxon>
        <taxon>Caudoviricetes</taxon>
        <taxon>Peduoviridae</taxon>
        <taxon>Maltschvirus</taxon>
        <taxon>Maltschvirus maltsch</taxon>
    </lineage>
</organism>
<evidence type="ECO:0000313" key="2">
    <source>
        <dbReference type="EMBL" id="CAB4189521.1"/>
    </source>
</evidence>
<evidence type="ECO:0000313" key="5">
    <source>
        <dbReference type="EMBL" id="CAB5230984.1"/>
    </source>
</evidence>
<dbReference type="EMBL" id="LR797142">
    <property type="protein sequence ID" value="CAB4189521.1"/>
    <property type="molecule type" value="Genomic_DNA"/>
</dbReference>
<dbReference type="EMBL" id="LR797090">
    <property type="protein sequence ID" value="CAB4186147.1"/>
    <property type="molecule type" value="Genomic_DNA"/>
</dbReference>
<reference evidence="2" key="1">
    <citation type="submission" date="2020-05" db="EMBL/GenBank/DDBJ databases">
        <authorList>
            <person name="Chiriac C."/>
            <person name="Salcher M."/>
            <person name="Ghai R."/>
            <person name="Kavagutti S V."/>
        </authorList>
    </citation>
    <scope>NUCLEOTIDE SEQUENCE</scope>
</reference>
<evidence type="ECO:0000313" key="1">
    <source>
        <dbReference type="EMBL" id="CAB4186147.1"/>
    </source>
</evidence>